<sequence>MITVQDIQNQTIAELFEQYPFLPGFFEENTLQVNGQIDEKLIDYLKFLDDEEEVENRAIDKDQLLLSMTTYISQMLEFLGEDEEDGVHSITILPGTNKSGEAEQFGELKISKSEIVCIVGPTGSGKSRLLGDIEWVAQNDTPTSRTILVNEEMGDKKWRVSSGHKLVAQLSQNMNFVMDLTVYEFLELHAQSRLVEDVEGVIAKIIEEANKLAGEKFELTTPITSLSGGQSRALMIADTAILSKSPIILIDEIENAGIDRKKALDLLIGEEKIVLMATHDPMLALMGDKRIVIKNGGIHKVIVTSDEERKLLVDLERMDAVVQNMRTRLRNGEIIKKEDIGF</sequence>
<keyword evidence="3" id="KW-0547">Nucleotide-binding</keyword>
<evidence type="ECO:0000256" key="3">
    <source>
        <dbReference type="ARBA" id="ARBA00022741"/>
    </source>
</evidence>
<dbReference type="PANTHER" id="PTHR43117:SF4">
    <property type="entry name" value="OSMOPROTECTANT IMPORT ATP-BINDING PROTEIN OSMV"/>
    <property type="match status" value="1"/>
</dbReference>
<dbReference type="InterPro" id="IPR003439">
    <property type="entry name" value="ABC_transporter-like_ATP-bd"/>
</dbReference>
<accession>A0A2N3HYB0</accession>
<evidence type="ECO:0000313" key="6">
    <source>
        <dbReference type="EMBL" id="PKQ63017.1"/>
    </source>
</evidence>
<evidence type="ECO:0000256" key="2">
    <source>
        <dbReference type="ARBA" id="ARBA00022448"/>
    </source>
</evidence>
<evidence type="ECO:0000256" key="4">
    <source>
        <dbReference type="ARBA" id="ARBA00022840"/>
    </source>
</evidence>
<keyword evidence="7" id="KW-1185">Reference proteome</keyword>
<dbReference type="SMART" id="SM00382">
    <property type="entry name" value="AAA"/>
    <property type="match status" value="1"/>
</dbReference>
<evidence type="ECO:0000259" key="5">
    <source>
        <dbReference type="PROSITE" id="PS50893"/>
    </source>
</evidence>
<dbReference type="InterPro" id="IPR003593">
    <property type="entry name" value="AAA+_ATPase"/>
</dbReference>
<reference evidence="6 7" key="1">
    <citation type="journal article" date="2017" name="Front. Microbiol.">
        <title>Labilibaculum manganireducens gen. nov., sp. nov. and Labilibaculum filiforme sp. nov., Novel Bacteroidetes Isolated from Subsurface Sediments of the Baltic Sea.</title>
        <authorList>
            <person name="Vandieken V."/>
            <person name="Marshall I.P."/>
            <person name="Niemann H."/>
            <person name="Engelen B."/>
            <person name="Cypionka H."/>
        </authorList>
    </citation>
    <scope>NUCLEOTIDE SEQUENCE [LARGE SCALE GENOMIC DNA]</scope>
    <source>
        <strain evidence="6 7">59.16B</strain>
    </source>
</reference>
<evidence type="ECO:0000256" key="1">
    <source>
        <dbReference type="ARBA" id="ARBA00005417"/>
    </source>
</evidence>
<dbReference type="InterPro" id="IPR027417">
    <property type="entry name" value="P-loop_NTPase"/>
</dbReference>
<dbReference type="AlphaFoldDB" id="A0A2N3HYB0"/>
<dbReference type="GO" id="GO:0005524">
    <property type="term" value="F:ATP binding"/>
    <property type="evidence" value="ECO:0007669"/>
    <property type="project" value="UniProtKB-KW"/>
</dbReference>
<dbReference type="SUPFAM" id="SSF52540">
    <property type="entry name" value="P-loop containing nucleoside triphosphate hydrolases"/>
    <property type="match status" value="1"/>
</dbReference>
<dbReference type="PROSITE" id="PS50893">
    <property type="entry name" value="ABC_TRANSPORTER_2"/>
    <property type="match status" value="1"/>
</dbReference>
<name>A0A2N3HYB0_9BACT</name>
<proteinExistence type="inferred from homology"/>
<dbReference type="InterPro" id="IPR017871">
    <property type="entry name" value="ABC_transporter-like_CS"/>
</dbReference>
<dbReference type="RefSeq" id="WP_101261222.1">
    <property type="nucleotide sequence ID" value="NZ_MVDD01000006.1"/>
</dbReference>
<feature type="domain" description="ABC transporter" evidence="5">
    <location>
        <begin position="87"/>
        <end position="321"/>
    </location>
</feature>
<keyword evidence="2" id="KW-0813">Transport</keyword>
<evidence type="ECO:0000313" key="7">
    <source>
        <dbReference type="Proteomes" id="UP000233535"/>
    </source>
</evidence>
<comment type="similarity">
    <text evidence="1">Belongs to the ABC transporter superfamily.</text>
</comment>
<organism evidence="6 7">
    <name type="scientific">Labilibaculum filiforme</name>
    <dbReference type="NCBI Taxonomy" id="1940526"/>
    <lineage>
        <taxon>Bacteria</taxon>
        <taxon>Pseudomonadati</taxon>
        <taxon>Bacteroidota</taxon>
        <taxon>Bacteroidia</taxon>
        <taxon>Marinilabiliales</taxon>
        <taxon>Marinifilaceae</taxon>
        <taxon>Labilibaculum</taxon>
    </lineage>
</organism>
<dbReference type="Pfam" id="PF00005">
    <property type="entry name" value="ABC_tran"/>
    <property type="match status" value="1"/>
</dbReference>
<dbReference type="Gene3D" id="3.40.50.300">
    <property type="entry name" value="P-loop containing nucleotide triphosphate hydrolases"/>
    <property type="match status" value="1"/>
</dbReference>
<dbReference type="PANTHER" id="PTHR43117">
    <property type="entry name" value="OSMOPROTECTANT IMPORT ATP-BINDING PROTEIN OSMV"/>
    <property type="match status" value="1"/>
</dbReference>
<protein>
    <submittedName>
        <fullName evidence="6">ABC transporter</fullName>
    </submittedName>
</protein>
<dbReference type="EMBL" id="MVDD01000006">
    <property type="protein sequence ID" value="PKQ63017.1"/>
    <property type="molecule type" value="Genomic_DNA"/>
</dbReference>
<dbReference type="OrthoDB" id="9776556at2"/>
<keyword evidence="4" id="KW-0067">ATP-binding</keyword>
<dbReference type="GO" id="GO:0016887">
    <property type="term" value="F:ATP hydrolysis activity"/>
    <property type="evidence" value="ECO:0007669"/>
    <property type="project" value="InterPro"/>
</dbReference>
<dbReference type="Proteomes" id="UP000233535">
    <property type="component" value="Unassembled WGS sequence"/>
</dbReference>
<gene>
    <name evidence="6" type="ORF">BZG02_09595</name>
</gene>
<dbReference type="PROSITE" id="PS00211">
    <property type="entry name" value="ABC_TRANSPORTER_1"/>
    <property type="match status" value="1"/>
</dbReference>
<comment type="caution">
    <text evidence="6">The sequence shown here is derived from an EMBL/GenBank/DDBJ whole genome shotgun (WGS) entry which is preliminary data.</text>
</comment>